<keyword evidence="9" id="KW-1185">Reference proteome</keyword>
<organism evidence="8 9">
    <name type="scientific">Leptidea sinapis</name>
    <dbReference type="NCBI Taxonomy" id="189913"/>
    <lineage>
        <taxon>Eukaryota</taxon>
        <taxon>Metazoa</taxon>
        <taxon>Ecdysozoa</taxon>
        <taxon>Arthropoda</taxon>
        <taxon>Hexapoda</taxon>
        <taxon>Insecta</taxon>
        <taxon>Pterygota</taxon>
        <taxon>Neoptera</taxon>
        <taxon>Endopterygota</taxon>
        <taxon>Lepidoptera</taxon>
        <taxon>Glossata</taxon>
        <taxon>Ditrysia</taxon>
        <taxon>Papilionoidea</taxon>
        <taxon>Pieridae</taxon>
        <taxon>Dismorphiinae</taxon>
        <taxon>Leptidea</taxon>
    </lineage>
</organism>
<dbReference type="Proteomes" id="UP000324832">
    <property type="component" value="Unassembled WGS sequence"/>
</dbReference>
<dbReference type="SUPFAM" id="SSF53649">
    <property type="entry name" value="Alkaline phosphatase-like"/>
    <property type="match status" value="1"/>
</dbReference>
<dbReference type="GO" id="GO:0008484">
    <property type="term" value="F:sulfuric ester hydrolase activity"/>
    <property type="evidence" value="ECO:0007669"/>
    <property type="project" value="InterPro"/>
</dbReference>
<dbReference type="PANTHER" id="PTHR10342">
    <property type="entry name" value="ARYLSULFATASE"/>
    <property type="match status" value="1"/>
</dbReference>
<evidence type="ECO:0000313" key="8">
    <source>
        <dbReference type="EMBL" id="VVD02576.1"/>
    </source>
</evidence>
<feature type="domain" description="Sulfatase N-terminal" evidence="7">
    <location>
        <begin position="52"/>
        <end position="374"/>
    </location>
</feature>
<dbReference type="PROSITE" id="PS00523">
    <property type="entry name" value="SULFATASE_1"/>
    <property type="match status" value="1"/>
</dbReference>
<protein>
    <recommendedName>
        <fullName evidence="7">Sulfatase N-terminal domain-containing protein</fullName>
    </recommendedName>
</protein>
<keyword evidence="6" id="KW-0325">Glycoprotein</keyword>
<dbReference type="CDD" id="cd16029">
    <property type="entry name" value="4-S"/>
    <property type="match status" value="1"/>
</dbReference>
<dbReference type="EMBL" id="FZQP02006155">
    <property type="protein sequence ID" value="VVD02576.1"/>
    <property type="molecule type" value="Genomic_DNA"/>
</dbReference>
<keyword evidence="4" id="KW-0378">Hydrolase</keyword>
<evidence type="ECO:0000313" key="9">
    <source>
        <dbReference type="Proteomes" id="UP000324832"/>
    </source>
</evidence>
<dbReference type="Gene3D" id="3.30.1120.10">
    <property type="match status" value="1"/>
</dbReference>
<dbReference type="AlphaFoldDB" id="A0A5E4QY56"/>
<dbReference type="GO" id="GO:0046872">
    <property type="term" value="F:metal ion binding"/>
    <property type="evidence" value="ECO:0007669"/>
    <property type="project" value="UniProtKB-KW"/>
</dbReference>
<evidence type="ECO:0000256" key="5">
    <source>
        <dbReference type="ARBA" id="ARBA00022837"/>
    </source>
</evidence>
<feature type="non-terminal residue" evidence="8">
    <location>
        <position position="1"/>
    </location>
</feature>
<evidence type="ECO:0000256" key="6">
    <source>
        <dbReference type="ARBA" id="ARBA00023180"/>
    </source>
</evidence>
<keyword evidence="5" id="KW-0106">Calcium</keyword>
<sequence length="573" mass="63719">RQLTNYSHVSIAILTLYRTVNQIQISNSWCGVAMVFGWLCVLLCLCQTNAKPNIVLIIADDLGWNDIGFHGSNELRTPNIDALASSGLSLHNYYVAPICTPSRASLMTGKYGIHTGMQHGVIYGMEPRGLPLSETILPQYLKKEGYSTHLVGKWHLGSYKKKYLPLNRGFDSHLGFWTGKIDMYDHTTEEKGVWGFDFRRGFAVAHDLFGKYATDVYTEEAVKIIKSHNTLNPLFLMLAHSAVHTGNPYEPIRAPEPRVAEFEHIQDPQRRKFAAVVSKMDESVGAIVQSLQARGMLQDTIILFSTDNGGPAAGFNSNAASNYPLRGVKNTLWEGGVRGVGILWSPLLAKIPRVATQRIHIVDWLPTLLTAAGVNVSSLLQLDGLDQWATLSNDLKSQRSTVLHNIDDIFGSASLTVDQWKIHVGTNYNGAWDGWYGPEERKGTYNVESVVNSTAAKAIQQLKLMPNPQTIIELRDASKVMCGNVEPISCKPLISPCLFNIEQDPCERRNLASLESEVLNRLLEELDKLNRTAVPPNNKEIDSRGDPKYWGRTFTNFGDYTHPTTTCSTDCSL</sequence>
<proteinExistence type="inferred from homology"/>
<keyword evidence="3" id="KW-0479">Metal-binding</keyword>
<dbReference type="PANTHER" id="PTHR10342:SF273">
    <property type="entry name" value="RE14504P"/>
    <property type="match status" value="1"/>
</dbReference>
<gene>
    <name evidence="8" type="ORF">LSINAPIS_LOCUS12760</name>
</gene>
<evidence type="ECO:0000256" key="2">
    <source>
        <dbReference type="ARBA" id="ARBA00008779"/>
    </source>
</evidence>
<evidence type="ECO:0000259" key="7">
    <source>
        <dbReference type="Pfam" id="PF00884"/>
    </source>
</evidence>
<accession>A0A5E4QY56</accession>
<dbReference type="InterPro" id="IPR000917">
    <property type="entry name" value="Sulfatase_N"/>
</dbReference>
<name>A0A5E4QY56_9NEOP</name>
<dbReference type="Gene3D" id="3.40.720.10">
    <property type="entry name" value="Alkaline Phosphatase, subunit A"/>
    <property type="match status" value="1"/>
</dbReference>
<evidence type="ECO:0000256" key="3">
    <source>
        <dbReference type="ARBA" id="ARBA00022723"/>
    </source>
</evidence>
<comment type="similarity">
    <text evidence="2">Belongs to the sulfatase family.</text>
</comment>
<evidence type="ECO:0000256" key="4">
    <source>
        <dbReference type="ARBA" id="ARBA00022801"/>
    </source>
</evidence>
<dbReference type="InterPro" id="IPR017850">
    <property type="entry name" value="Alkaline_phosphatase_core_sf"/>
</dbReference>
<dbReference type="Pfam" id="PF00884">
    <property type="entry name" value="Sulfatase"/>
    <property type="match status" value="1"/>
</dbReference>
<comment type="cofactor">
    <cofactor evidence="1">
        <name>Ca(2+)</name>
        <dbReference type="ChEBI" id="CHEBI:29108"/>
    </cofactor>
</comment>
<dbReference type="PROSITE" id="PS00149">
    <property type="entry name" value="SULFATASE_2"/>
    <property type="match status" value="1"/>
</dbReference>
<dbReference type="InterPro" id="IPR024607">
    <property type="entry name" value="Sulfatase_CS"/>
</dbReference>
<reference evidence="8 9" key="1">
    <citation type="submission" date="2017-07" db="EMBL/GenBank/DDBJ databases">
        <authorList>
            <person name="Talla V."/>
            <person name="Backstrom N."/>
        </authorList>
    </citation>
    <scope>NUCLEOTIDE SEQUENCE [LARGE SCALE GENOMIC DNA]</scope>
</reference>
<dbReference type="InterPro" id="IPR047115">
    <property type="entry name" value="ARSB"/>
</dbReference>
<evidence type="ECO:0000256" key="1">
    <source>
        <dbReference type="ARBA" id="ARBA00001913"/>
    </source>
</evidence>